<proteinExistence type="inferred from homology"/>
<evidence type="ECO:0000256" key="3">
    <source>
        <dbReference type="ARBA" id="ARBA00022519"/>
    </source>
</evidence>
<gene>
    <name evidence="16 19" type="primary">ftsI</name>
    <name evidence="19" type="ORF">GCM10007392_12210</name>
</gene>
<feature type="domain" description="Penicillin-binding protein dimerisation" evidence="18">
    <location>
        <begin position="50"/>
        <end position="193"/>
    </location>
</feature>
<evidence type="ECO:0000313" key="20">
    <source>
        <dbReference type="Proteomes" id="UP000626148"/>
    </source>
</evidence>
<dbReference type="GO" id="GO:0043093">
    <property type="term" value="P:FtsZ-dependent cytokinesis"/>
    <property type="evidence" value="ECO:0007669"/>
    <property type="project" value="UniProtKB-UniRule"/>
</dbReference>
<keyword evidence="12 16" id="KW-0472">Membrane</keyword>
<comment type="subcellular location">
    <subcellularLocation>
        <location evidence="16">Cell inner membrane</location>
        <topology evidence="16">Single-pass membrane protein</topology>
    </subcellularLocation>
    <subcellularLocation>
        <location evidence="1">Membrane</location>
    </subcellularLocation>
</comment>
<dbReference type="Pfam" id="PF03717">
    <property type="entry name" value="PBP_dimer"/>
    <property type="match status" value="1"/>
</dbReference>
<dbReference type="GO" id="GO:0071555">
    <property type="term" value="P:cell wall organization"/>
    <property type="evidence" value="ECO:0007669"/>
    <property type="project" value="UniProtKB-KW"/>
</dbReference>
<keyword evidence="5 16" id="KW-0121">Carboxypeptidase</keyword>
<dbReference type="GO" id="GO:0009252">
    <property type="term" value="P:peptidoglycan biosynthetic process"/>
    <property type="evidence" value="ECO:0007669"/>
    <property type="project" value="UniProtKB-UniRule"/>
</dbReference>
<comment type="caution">
    <text evidence="19">The sequence shown here is derived from an EMBL/GenBank/DDBJ whole genome shotgun (WGS) entry which is preliminary data.</text>
</comment>
<keyword evidence="9 16" id="KW-0133">Cell shape</keyword>
<evidence type="ECO:0000256" key="1">
    <source>
        <dbReference type="ARBA" id="ARBA00004370"/>
    </source>
</evidence>
<sequence>MLANWRFYFVQTVLVALLAIVVWRVVGLQVLEKDFLIEQGTSRWQRLEVINAPRGMLSDRHGEPVAVSTPVVSVWADPRELREADIPRLAEAADVSAKTLQARRQQHRAFMYINRHMTPDEAERILSRNIRGVYGLTEYKRYYPAGEVAAHVVGFTDIDDHGQEGVELAFENQLRSESGKKEVIRDLLGRSVRDVGLIEAPKAGQDLRLTIDLRLQYLAYRELKKAVTQLDALAGSVVIMDVRNGDVLAMVNQPGFNPNNRAQLNPTATRNRAMTDQAEPGSVMKPISMAVALSSQQFSISSTIDTNPGYLRVGDYAIRDFRNYGVLDMTGIITKSSNVGIAKVAQQLDGQRMWETLYGLGFGQTTGIGYPGEAAGRLPNPMNWHAVDKAAMSYGYGLAVTPLQLAQAYATLANDGRQVNARILMDTPAVIGEQVVPQDVARQVLGMMETVVEPKGTGTRAALDWFSVAGKTGTTHKVGAQGYEDEKYMASFVGIAPADEPRIVAVIVINEPPTDAYFGGEAAAPVFRGIMTQALPLLGVQPDRIPPQARLGGDS</sequence>
<evidence type="ECO:0000256" key="8">
    <source>
        <dbReference type="ARBA" id="ARBA00022801"/>
    </source>
</evidence>
<keyword evidence="15 16" id="KW-0961">Cell wall biogenesis/degradation</keyword>
<dbReference type="InterPro" id="IPR012338">
    <property type="entry name" value="Beta-lactam/transpept-like"/>
</dbReference>
<keyword evidence="8 16" id="KW-0378">Hydrolase</keyword>
<evidence type="ECO:0000256" key="13">
    <source>
        <dbReference type="ARBA" id="ARBA00023210"/>
    </source>
</evidence>
<evidence type="ECO:0000256" key="6">
    <source>
        <dbReference type="ARBA" id="ARBA00022670"/>
    </source>
</evidence>
<feature type="domain" description="Penicillin-binding protein transpeptidase" evidence="17">
    <location>
        <begin position="235"/>
        <end position="531"/>
    </location>
</feature>
<protein>
    <recommendedName>
        <fullName evidence="16">Peptidoglycan D,D-transpeptidase FtsI</fullName>
        <ecNumber evidence="16">3.4.16.4</ecNumber>
    </recommendedName>
    <alternativeName>
        <fullName evidence="16">Penicillin-binding protein 3</fullName>
        <shortName evidence="16">PBP-3</shortName>
    </alternativeName>
</protein>
<evidence type="ECO:0000256" key="12">
    <source>
        <dbReference type="ARBA" id="ARBA00023136"/>
    </source>
</evidence>
<dbReference type="GO" id="GO:0008955">
    <property type="term" value="F:peptidoglycan glycosyltransferase activity"/>
    <property type="evidence" value="ECO:0007669"/>
    <property type="project" value="InterPro"/>
</dbReference>
<name>A0A918N843_9GAMM</name>
<dbReference type="InterPro" id="IPR036138">
    <property type="entry name" value="PBP_dimer_sf"/>
</dbReference>
<keyword evidence="4 16" id="KW-0132">Cell division</keyword>
<dbReference type="InterPro" id="IPR001460">
    <property type="entry name" value="PCN-bd_Tpept"/>
</dbReference>
<keyword evidence="10 16" id="KW-0573">Peptidoglycan synthesis</keyword>
<dbReference type="SUPFAM" id="SSF56601">
    <property type="entry name" value="beta-lactamase/transpeptidase-like"/>
    <property type="match status" value="1"/>
</dbReference>
<dbReference type="GO" id="GO:0006508">
    <property type="term" value="P:proteolysis"/>
    <property type="evidence" value="ECO:0007669"/>
    <property type="project" value="UniProtKB-KW"/>
</dbReference>
<dbReference type="Gene3D" id="3.40.710.10">
    <property type="entry name" value="DD-peptidase/beta-lactamase superfamily"/>
    <property type="match status" value="1"/>
</dbReference>
<keyword evidence="2 16" id="KW-1003">Cell membrane</keyword>
<evidence type="ECO:0000256" key="14">
    <source>
        <dbReference type="ARBA" id="ARBA00023306"/>
    </source>
</evidence>
<reference evidence="19" key="2">
    <citation type="submission" date="2020-09" db="EMBL/GenBank/DDBJ databases">
        <authorList>
            <person name="Sun Q."/>
            <person name="Kim S."/>
        </authorList>
    </citation>
    <scope>NUCLEOTIDE SEQUENCE</scope>
    <source>
        <strain evidence="19">KCTC 22169</strain>
    </source>
</reference>
<dbReference type="EC" id="3.4.16.4" evidence="16"/>
<evidence type="ECO:0000256" key="4">
    <source>
        <dbReference type="ARBA" id="ARBA00022618"/>
    </source>
</evidence>
<keyword evidence="7 16" id="KW-0812">Transmembrane</keyword>
<keyword evidence="20" id="KW-1185">Reference proteome</keyword>
<evidence type="ECO:0000256" key="9">
    <source>
        <dbReference type="ARBA" id="ARBA00022960"/>
    </source>
</evidence>
<dbReference type="SUPFAM" id="SSF56519">
    <property type="entry name" value="Penicillin binding protein dimerisation domain"/>
    <property type="match status" value="1"/>
</dbReference>
<dbReference type="PANTHER" id="PTHR30627:SF1">
    <property type="entry name" value="PEPTIDOGLYCAN D,D-TRANSPEPTIDASE FTSI"/>
    <property type="match status" value="1"/>
</dbReference>
<dbReference type="InterPro" id="IPR005311">
    <property type="entry name" value="PBP_dimer"/>
</dbReference>
<keyword evidence="13 16" id="KW-0717">Septation</keyword>
<comment type="catalytic activity">
    <reaction evidence="16">
        <text>Preferential cleavage: (Ac)2-L-Lys-D-Ala-|-D-Ala. Also transpeptidation of peptidyl-alanyl moieties that are N-acyl substituents of D-alanine.</text>
        <dbReference type="EC" id="3.4.16.4"/>
    </reaction>
</comment>
<accession>A0A918N843</accession>
<reference evidence="19" key="1">
    <citation type="journal article" date="2014" name="Int. J. Syst. Evol. Microbiol.">
        <title>Complete genome sequence of Corynebacterium casei LMG S-19264T (=DSM 44701T), isolated from a smear-ripened cheese.</title>
        <authorList>
            <consortium name="US DOE Joint Genome Institute (JGI-PGF)"/>
            <person name="Walter F."/>
            <person name="Albersmeier A."/>
            <person name="Kalinowski J."/>
            <person name="Ruckert C."/>
        </authorList>
    </citation>
    <scope>NUCLEOTIDE SEQUENCE</scope>
    <source>
        <strain evidence="19">KCTC 22169</strain>
    </source>
</reference>
<evidence type="ECO:0000313" key="19">
    <source>
        <dbReference type="EMBL" id="GGX46654.1"/>
    </source>
</evidence>
<comment type="similarity">
    <text evidence="16">Belongs to the transpeptidase family. FtsI subfamily.</text>
</comment>
<dbReference type="GO" id="GO:0005886">
    <property type="term" value="C:plasma membrane"/>
    <property type="evidence" value="ECO:0007669"/>
    <property type="project" value="UniProtKB-SubCell"/>
</dbReference>
<dbReference type="GO" id="GO:0008658">
    <property type="term" value="F:penicillin binding"/>
    <property type="evidence" value="ECO:0007669"/>
    <property type="project" value="InterPro"/>
</dbReference>
<dbReference type="RefSeq" id="WP_189607596.1">
    <property type="nucleotide sequence ID" value="NZ_BMXR01000002.1"/>
</dbReference>
<evidence type="ECO:0000256" key="7">
    <source>
        <dbReference type="ARBA" id="ARBA00022692"/>
    </source>
</evidence>
<keyword evidence="6 16" id="KW-0645">Protease</keyword>
<dbReference type="GO" id="GO:0009002">
    <property type="term" value="F:serine-type D-Ala-D-Ala carboxypeptidase activity"/>
    <property type="evidence" value="ECO:0007669"/>
    <property type="project" value="UniProtKB-UniRule"/>
</dbReference>
<feature type="active site" description="Acyl-ester intermediate" evidence="16">
    <location>
        <position position="282"/>
    </location>
</feature>
<evidence type="ECO:0000259" key="17">
    <source>
        <dbReference type="Pfam" id="PF00905"/>
    </source>
</evidence>
<dbReference type="PANTHER" id="PTHR30627">
    <property type="entry name" value="PEPTIDOGLYCAN D,D-TRANSPEPTIDASE"/>
    <property type="match status" value="1"/>
</dbReference>
<evidence type="ECO:0000256" key="16">
    <source>
        <dbReference type="HAMAP-Rule" id="MF_02080"/>
    </source>
</evidence>
<dbReference type="EMBL" id="BMXR01000002">
    <property type="protein sequence ID" value="GGX46654.1"/>
    <property type="molecule type" value="Genomic_DNA"/>
</dbReference>
<dbReference type="GO" id="GO:0000917">
    <property type="term" value="P:division septum assembly"/>
    <property type="evidence" value="ECO:0007669"/>
    <property type="project" value="UniProtKB-KW"/>
</dbReference>
<dbReference type="Proteomes" id="UP000626148">
    <property type="component" value="Unassembled WGS sequence"/>
</dbReference>
<dbReference type="InterPro" id="IPR050515">
    <property type="entry name" value="Beta-lactam/transpept"/>
</dbReference>
<evidence type="ECO:0000256" key="2">
    <source>
        <dbReference type="ARBA" id="ARBA00022475"/>
    </source>
</evidence>
<keyword evidence="11 16" id="KW-1133">Transmembrane helix</keyword>
<dbReference type="GO" id="GO:0008360">
    <property type="term" value="P:regulation of cell shape"/>
    <property type="evidence" value="ECO:0007669"/>
    <property type="project" value="UniProtKB-KW"/>
</dbReference>
<evidence type="ECO:0000256" key="11">
    <source>
        <dbReference type="ARBA" id="ARBA00022989"/>
    </source>
</evidence>
<dbReference type="Gene3D" id="3.30.450.330">
    <property type="match status" value="1"/>
</dbReference>
<comment type="function">
    <text evidence="16">Catalyzes cross-linking of the peptidoglycan cell wall at the division septum.</text>
</comment>
<keyword evidence="3 16" id="KW-0997">Cell inner membrane</keyword>
<evidence type="ECO:0000256" key="5">
    <source>
        <dbReference type="ARBA" id="ARBA00022645"/>
    </source>
</evidence>
<keyword evidence="14 16" id="KW-0131">Cell cycle</keyword>
<organism evidence="19 20">
    <name type="scientific">Saccharospirillum salsuginis</name>
    <dbReference type="NCBI Taxonomy" id="418750"/>
    <lineage>
        <taxon>Bacteria</taxon>
        <taxon>Pseudomonadati</taxon>
        <taxon>Pseudomonadota</taxon>
        <taxon>Gammaproteobacteria</taxon>
        <taxon>Oceanospirillales</taxon>
        <taxon>Saccharospirillaceae</taxon>
        <taxon>Saccharospirillum</taxon>
    </lineage>
</organism>
<evidence type="ECO:0000256" key="10">
    <source>
        <dbReference type="ARBA" id="ARBA00022984"/>
    </source>
</evidence>
<dbReference type="InterPro" id="IPR037532">
    <property type="entry name" value="FtsI_transpept"/>
</dbReference>
<evidence type="ECO:0000256" key="15">
    <source>
        <dbReference type="ARBA" id="ARBA00023316"/>
    </source>
</evidence>
<dbReference type="Gene3D" id="3.90.1310.10">
    <property type="entry name" value="Penicillin-binding protein 2a (Domain 2)"/>
    <property type="match status" value="1"/>
</dbReference>
<comment type="pathway">
    <text evidence="16">Cell wall biogenesis; peptidoglycan biosynthesis.</text>
</comment>
<dbReference type="Pfam" id="PF00905">
    <property type="entry name" value="Transpeptidase"/>
    <property type="match status" value="1"/>
</dbReference>
<dbReference type="AlphaFoldDB" id="A0A918N843"/>
<dbReference type="HAMAP" id="MF_02080">
    <property type="entry name" value="FtsI_transpept"/>
    <property type="match status" value="1"/>
</dbReference>
<feature type="transmembrane region" description="Helical" evidence="16">
    <location>
        <begin position="7"/>
        <end position="26"/>
    </location>
</feature>
<evidence type="ECO:0000259" key="18">
    <source>
        <dbReference type="Pfam" id="PF03717"/>
    </source>
</evidence>